<evidence type="ECO:0000256" key="2">
    <source>
        <dbReference type="SAM" id="MobiDB-lite"/>
    </source>
</evidence>
<feature type="compositionally biased region" description="Low complexity" evidence="2">
    <location>
        <begin position="1084"/>
        <end position="1094"/>
    </location>
</feature>
<dbReference type="Pfam" id="PF13634">
    <property type="entry name" value="Nucleoporin_FG"/>
    <property type="match status" value="2"/>
</dbReference>
<feature type="compositionally biased region" description="Low complexity" evidence="2">
    <location>
        <begin position="885"/>
        <end position="976"/>
    </location>
</feature>
<dbReference type="InterPro" id="IPR025574">
    <property type="entry name" value="Nucleoporin_FG_rpt"/>
</dbReference>
<organism evidence="3">
    <name type="scientific">Nematocida ausubeli (strain ATCC PRA-371 / ERTm2)</name>
    <name type="common">Nematode killer fungus</name>
    <dbReference type="NCBI Taxonomy" id="1913371"/>
    <lineage>
        <taxon>Eukaryota</taxon>
        <taxon>Fungi</taxon>
        <taxon>Fungi incertae sedis</taxon>
        <taxon>Microsporidia</taxon>
        <taxon>Nematocida</taxon>
    </lineage>
</organism>
<dbReference type="AlphaFoldDB" id="H8ZD29"/>
<evidence type="ECO:0000256" key="1">
    <source>
        <dbReference type="SAM" id="Coils"/>
    </source>
</evidence>
<sequence>MEELASLKFIKEEKTLGRDNLVVEGIFMDRIILANKSMGEISLISLRTHEIVKIQGYFAGAYNCSLWLQNSHMDLIEYKYSDGKIIKNQRVEINDHCRVISDRIFVMKENRLRVYDISMQEILSVKAVDYFLSNTHILIRKDHEVVLYKMEDLTEIRRVPVGNEECFLVDGIIMIINQGYVRIIQETEIHINISIDIDEDQEIDVYPEGMTEKGHYRIAYGRNIGPLDYLVVIGHMQSVDVEYIAIDKKTIKKWQLEEESDGISVPLMQHLVGMHVLESSVLQDYNMEDREILQGPSIALETNSTVYVYDIMAELSDPKAYAHTRRGSERKLKLQEIEISYKPEEKSPIPLALAQETQDDSTVECEGSEGSEGSEIFSEEAKTKTVSEESLKEEETNPTRPAVEETNSTKPEAEETKSTNPVVQETNSLRPAVEGTKPVVEGTKPVVEDNNPTRPAVQETNPLRLAVLETNSTKPEAEDNNPVLQETNPVDSLKLLETNPLRPVKQDNNPVDSLKAQETNTVLGMTNLLKKEDTKPVVQETKPILKREDNNPVVNMTNSTDPVKKEDNNHIKTEYMPNMSSVPNVPKEISPLSLSSLSSILPGDESFLEYSIRKTKDTEPETTAHMPVAVDIPDRNSPMDEIHNMLMGLDLSVRNPIASVKEHTQEIREVVARCKSILKTIELTDTPGRDMHVKGLLSGIEEALILLKDQEIRLKEEILERQNSTEKAQALTFLIDGRLSRIKKLLSLPSIDFSKEIDYINTRISRLFNISTYTTGKSKDQISPNTVTTYNRPLRLAVDQIHTIEESTVLPASRESTLTLLTECFDKLHTAPACVQSASEVPLLDRIFSTQAEQAFLKTLQEKAKKSQDGKKSADAKKAEINKVGGSQSHLGSHSGQVSQSGGLFGSQNSQGSQSNTTTSNSSNSLFGRQNTQSSSSNSLFGSQNTQNTQGSQSSSQSTSNSLFGSQSTTSQSGQTGQSGGLFGSQNSQLSTAQTSQSVQSNTTTSNSLFGNQNTQSTTSNSQNSQTAGLFSGQNTLGNSQNTQPTTSLFGNQNTQNTSRNSLFGNQNTLGGQSGQPTNSLFGNQNTQNTQPTTSLFSSQN</sequence>
<feature type="compositionally biased region" description="Low complexity" evidence="2">
    <location>
        <begin position="984"/>
        <end position="1027"/>
    </location>
</feature>
<dbReference type="HOGENOM" id="CLU_283222_0_0_1"/>
<reference evidence="3" key="1">
    <citation type="submission" date="2011-03" db="EMBL/GenBank/DDBJ databases">
        <title>The Genome Sequence of Nematocida sp1 strain ERTm2.</title>
        <authorList>
            <consortium name="The Broad Institute Genome Sequencing Platform"/>
            <consortium name="The Broad Institute Genome Sequencing Center for Infectious Disease"/>
            <person name="Cuomo C."/>
            <person name="Troemel E."/>
            <person name="Young S.K."/>
            <person name="Zeng Q."/>
            <person name="Gargeya S."/>
            <person name="Fitzgerald M."/>
            <person name="Haas B."/>
            <person name="Abouelleil A."/>
            <person name="Alvarado L."/>
            <person name="Arachchi H.M."/>
            <person name="Berlin A."/>
            <person name="Brown A."/>
            <person name="Chapman S.B."/>
            <person name="Chen Z."/>
            <person name="Dunbar C."/>
            <person name="Freedman E."/>
            <person name="Gearin G."/>
            <person name="Gellesch M."/>
            <person name="Goldberg J."/>
            <person name="Griggs A."/>
            <person name="Gujja S."/>
            <person name="Heilman E.R."/>
            <person name="Heiman D."/>
            <person name="Howarth C."/>
            <person name="Larson L."/>
            <person name="Lui A."/>
            <person name="MacDonald P.J.P."/>
            <person name="Mehta T."/>
            <person name="Montmayeur A."/>
            <person name="Murphy C."/>
            <person name="Neiman D."/>
            <person name="Pearson M."/>
            <person name="Priest M."/>
            <person name="Roberts A."/>
            <person name="Saif S."/>
            <person name="Shea T."/>
            <person name="Shenoy N."/>
            <person name="Sisk P."/>
            <person name="Stolte C."/>
            <person name="Sykes S."/>
            <person name="White J."/>
            <person name="Yandava C."/>
            <person name="Wortman J."/>
            <person name="Nusbaum C."/>
            <person name="Birren B."/>
        </authorList>
    </citation>
    <scope>NUCLEOTIDE SEQUENCE</scope>
    <source>
        <strain evidence="3">ERTm2</strain>
    </source>
</reference>
<evidence type="ECO:0000313" key="3">
    <source>
        <dbReference type="EMBL" id="EHY65569.1"/>
    </source>
</evidence>
<feature type="compositionally biased region" description="Basic and acidic residues" evidence="2">
    <location>
        <begin position="379"/>
        <end position="397"/>
    </location>
</feature>
<name>H8ZD29_NEMA1</name>
<dbReference type="EMBL" id="JH604635">
    <property type="protein sequence ID" value="EHY65569.1"/>
    <property type="molecule type" value="Genomic_DNA"/>
</dbReference>
<feature type="region of interest" description="Disordered" evidence="2">
    <location>
        <begin position="355"/>
        <end position="428"/>
    </location>
</feature>
<feature type="compositionally biased region" description="Polar residues" evidence="2">
    <location>
        <begin position="1028"/>
        <end position="1083"/>
    </location>
</feature>
<feature type="compositionally biased region" description="Acidic residues" evidence="2">
    <location>
        <begin position="357"/>
        <end position="369"/>
    </location>
</feature>
<dbReference type="STRING" id="944018.H8ZD29"/>
<dbReference type="Proteomes" id="UP000005622">
    <property type="component" value="Unassembled WGS sequence"/>
</dbReference>
<feature type="compositionally biased region" description="Polar residues" evidence="2">
    <location>
        <begin position="418"/>
        <end position="428"/>
    </location>
</feature>
<gene>
    <name evidence="3" type="ORF">NERG_01176</name>
</gene>
<protein>
    <submittedName>
        <fullName evidence="3">Uncharacterized protein</fullName>
    </submittedName>
</protein>
<proteinExistence type="predicted"/>
<dbReference type="GO" id="GO:0005643">
    <property type="term" value="C:nuclear pore"/>
    <property type="evidence" value="ECO:0007669"/>
    <property type="project" value="UniProtKB-ARBA"/>
</dbReference>
<feature type="non-terminal residue" evidence="3">
    <location>
        <position position="1101"/>
    </location>
</feature>
<feature type="region of interest" description="Disordered" evidence="2">
    <location>
        <begin position="885"/>
        <end position="1101"/>
    </location>
</feature>
<keyword evidence="1" id="KW-0175">Coiled coil</keyword>
<accession>H8ZD29</accession>
<feature type="coiled-coil region" evidence="1">
    <location>
        <begin position="700"/>
        <end position="727"/>
    </location>
</feature>